<evidence type="ECO:0000313" key="1">
    <source>
        <dbReference type="EMBL" id="AII29690.1"/>
    </source>
</evidence>
<dbReference type="OrthoDB" id="12813at10239"/>
<sequence length="170" mass="19015">MNNTHNITYTTLNTAIHRIVQQQPTNMQQLENIVDSVENQYGVPISLDNVNLTVNEVSLDDLAIDQDTLDECSEILWFCDSAGHPNNSNTHGIPDDTQASPEAIDWLAGIAYQAKLLQAAADEIMWAIIRHRDNHKNVIGRNVLDQASDTISTCLHLYQMLEDTIDSNES</sequence>
<gene>
    <name evidence="1" type="ORF">PHL150M00_22</name>
</gene>
<evidence type="ECO:0000313" key="2">
    <source>
        <dbReference type="Proteomes" id="UP000033332"/>
    </source>
</evidence>
<name>A0A0E3DM69_9CAUD</name>
<dbReference type="Proteomes" id="UP000033332">
    <property type="component" value="Segment"/>
</dbReference>
<dbReference type="GeneID" id="24576486"/>
<proteinExistence type="predicted"/>
<dbReference type="EMBL" id="KJ578782">
    <property type="protein sequence ID" value="AII29690.1"/>
    <property type="molecule type" value="Genomic_DNA"/>
</dbReference>
<protein>
    <submittedName>
        <fullName evidence="1">Uncharacterized protein</fullName>
    </submittedName>
</protein>
<dbReference type="RefSeq" id="YP_009145791.1">
    <property type="nucleotide sequence ID" value="NC_027294.1"/>
</dbReference>
<accession>A0A0E3DM69</accession>
<reference evidence="1 2" key="1">
    <citation type="journal article" date="2015" name="ISME J.">
        <title>The diversity and host interactions of Propionibacterium acnes bacteriophages on human skin.</title>
        <authorList>
            <person name="Liu J."/>
            <person name="Yan R."/>
            <person name="Zhong Q."/>
            <person name="Ngo S."/>
            <person name="Bangayan N.J."/>
            <person name="Nguyen L."/>
            <person name="Lui T."/>
            <person name="Liu M."/>
            <person name="Erfe M.C."/>
            <person name="Craft N."/>
            <person name="Tomida S."/>
            <person name="Li H."/>
        </authorList>
    </citation>
    <scope>NUCLEOTIDE SEQUENCE [LARGE SCALE GENOMIC DNA]</scope>
    <source>
        <strain evidence="1">PHL150M00</strain>
    </source>
</reference>
<dbReference type="KEGG" id="vg:24576486"/>
<organism evidence="1 2">
    <name type="scientific">Propionibacterium phage PHL150M00</name>
    <dbReference type="NCBI Taxonomy" id="1500822"/>
    <lineage>
        <taxon>Viruses</taxon>
        <taxon>Duplodnaviria</taxon>
        <taxon>Heunggongvirae</taxon>
        <taxon>Uroviricota</taxon>
        <taxon>Caudoviricetes</taxon>
        <taxon>Pahexavirus</taxon>
        <taxon>Pahexavirus PHL308M00</taxon>
    </lineage>
</organism>